<gene>
    <name evidence="3" type="ORF">Tco_0652844</name>
</gene>
<organism evidence="3 4">
    <name type="scientific">Tanacetum coccineum</name>
    <dbReference type="NCBI Taxonomy" id="301880"/>
    <lineage>
        <taxon>Eukaryota</taxon>
        <taxon>Viridiplantae</taxon>
        <taxon>Streptophyta</taxon>
        <taxon>Embryophyta</taxon>
        <taxon>Tracheophyta</taxon>
        <taxon>Spermatophyta</taxon>
        <taxon>Magnoliopsida</taxon>
        <taxon>eudicotyledons</taxon>
        <taxon>Gunneridae</taxon>
        <taxon>Pentapetalae</taxon>
        <taxon>asterids</taxon>
        <taxon>campanulids</taxon>
        <taxon>Asterales</taxon>
        <taxon>Asteraceae</taxon>
        <taxon>Asteroideae</taxon>
        <taxon>Anthemideae</taxon>
        <taxon>Anthemidinae</taxon>
        <taxon>Tanacetum</taxon>
    </lineage>
</organism>
<keyword evidence="4" id="KW-1185">Reference proteome</keyword>
<reference evidence="3" key="1">
    <citation type="journal article" date="2022" name="Int. J. Mol. Sci.">
        <title>Draft Genome of Tanacetum Coccineum: Genomic Comparison of Closely Related Tanacetum-Family Plants.</title>
        <authorList>
            <person name="Yamashiro T."/>
            <person name="Shiraishi A."/>
            <person name="Nakayama K."/>
            <person name="Satake H."/>
        </authorList>
    </citation>
    <scope>NUCLEOTIDE SEQUENCE</scope>
</reference>
<dbReference type="Proteomes" id="UP001151760">
    <property type="component" value="Unassembled WGS sequence"/>
</dbReference>
<name>A0ABQ4WZI4_9ASTR</name>
<dbReference type="EMBL" id="BQNB010009053">
    <property type="protein sequence ID" value="GJS58060.1"/>
    <property type="molecule type" value="Genomic_DNA"/>
</dbReference>
<sequence length="480" mass="55929">MLHGLGEFNPTHAYYNGSRTSKDNEDPGWNTSFKTRRTQKTTSAVEALWKTILHCYLYLLGTLSFNFINPRLFEIAFRIFFREVHQTFREKMYHNLNQLQWQLERDSCHRYNSKTCLGHDSKTCLGALRTQFKEFFDSKEYLEELDKLIDERVLKYDALRMKKKEFQAINKIERRLQESKMQKQENLVSKCTPLEDCLVTNIAELKACLITEGAVIEACLVTEESCGTESENSSFVTLLSKSKDEIRSSDKDSSSSMNECIKSGNDNRSSDHESTSLGNDADADIGSLYDSDKVTEVPHSSNDTFENVFAYEIQRHEQPESIPDTYEIKLLNDEISYLKSQDYEKDKTFAKENKKFNEYVQPLLNRKNELEKKNQEFLKQINDLDNRLQKAGQTDRTLRMLLPKEDNVNTGKQGLGKYELSDHKIISEEELKCEAEKRLKVKQRKSPLSYHGFVYAETQFEEQPKVPLKIRNVNLKEHLE</sequence>
<accession>A0ABQ4WZI4</accession>
<feature type="region of interest" description="Disordered" evidence="2">
    <location>
        <begin position="246"/>
        <end position="283"/>
    </location>
</feature>
<evidence type="ECO:0000313" key="3">
    <source>
        <dbReference type="EMBL" id="GJS58060.1"/>
    </source>
</evidence>
<reference evidence="3" key="2">
    <citation type="submission" date="2022-01" db="EMBL/GenBank/DDBJ databases">
        <authorList>
            <person name="Yamashiro T."/>
            <person name="Shiraishi A."/>
            <person name="Satake H."/>
            <person name="Nakayama K."/>
        </authorList>
    </citation>
    <scope>NUCLEOTIDE SEQUENCE</scope>
</reference>
<evidence type="ECO:0000313" key="4">
    <source>
        <dbReference type="Proteomes" id="UP001151760"/>
    </source>
</evidence>
<feature type="coiled-coil region" evidence="1">
    <location>
        <begin position="367"/>
        <end position="394"/>
    </location>
</feature>
<evidence type="ECO:0000256" key="2">
    <source>
        <dbReference type="SAM" id="MobiDB-lite"/>
    </source>
</evidence>
<keyword evidence="1" id="KW-0175">Coiled coil</keyword>
<proteinExistence type="predicted"/>
<evidence type="ECO:0000256" key="1">
    <source>
        <dbReference type="SAM" id="Coils"/>
    </source>
</evidence>
<protein>
    <submittedName>
        <fullName evidence="3">Uncharacterized protein</fullName>
    </submittedName>
</protein>
<comment type="caution">
    <text evidence="3">The sequence shown here is derived from an EMBL/GenBank/DDBJ whole genome shotgun (WGS) entry which is preliminary data.</text>
</comment>